<organism evidence="3 4">
    <name type="scientific">Bonamia ostreae</name>
    <dbReference type="NCBI Taxonomy" id="126728"/>
    <lineage>
        <taxon>Eukaryota</taxon>
        <taxon>Sar</taxon>
        <taxon>Rhizaria</taxon>
        <taxon>Endomyxa</taxon>
        <taxon>Ascetosporea</taxon>
        <taxon>Haplosporida</taxon>
        <taxon>Bonamia</taxon>
    </lineage>
</organism>
<dbReference type="EMBL" id="JBDODL010000100">
    <property type="protein sequence ID" value="MES1918649.1"/>
    <property type="molecule type" value="Genomic_DNA"/>
</dbReference>
<evidence type="ECO:0000256" key="2">
    <source>
        <dbReference type="SAM" id="SignalP"/>
    </source>
</evidence>
<gene>
    <name evidence="3" type="ORF">MHBO_000587</name>
</gene>
<feature type="chain" id="PRO_5046357134" evidence="2">
    <location>
        <begin position="20"/>
        <end position="972"/>
    </location>
</feature>
<keyword evidence="4" id="KW-1185">Reference proteome</keyword>
<evidence type="ECO:0000313" key="3">
    <source>
        <dbReference type="EMBL" id="MES1918649.1"/>
    </source>
</evidence>
<evidence type="ECO:0000256" key="1">
    <source>
        <dbReference type="SAM" id="Phobius"/>
    </source>
</evidence>
<feature type="transmembrane region" description="Helical" evidence="1">
    <location>
        <begin position="945"/>
        <end position="968"/>
    </location>
</feature>
<keyword evidence="1" id="KW-0472">Membrane</keyword>
<feature type="signal peptide" evidence="2">
    <location>
        <begin position="1"/>
        <end position="19"/>
    </location>
</feature>
<accession>A0ABV2AG36</accession>
<dbReference type="Proteomes" id="UP001439008">
    <property type="component" value="Unassembled WGS sequence"/>
</dbReference>
<sequence>MLFLIYLLFGTVILENCTLWNVDNFVFENYDKNLKNYGFKSGIYKDGEDRRGKMVVSCKKGSEFVSIGKKFLNEYFIGEFVNNGFKIVEQKHVNVKEICCREVSEKHTCSLEYNGYANIGIPAPKFLNHGKCQTFKDSRNSTNEKYFCCIENVLRESICEKSKVFVKTLKNESRIESDLMRIGDICKTTKITEYWDDILKIEVNFIKIERFNVCPYSNNDQFYLNTLHRNNNVYSVLSSDMLLVNIKIGRFPSNLFYLKNDDICKFKCSLLQCEKDNKTIELNKISNQNINCSKKSGKLSENFACQNKSCMINEYLFNYQEVETGKMSLLNCKRNFIGVRAKSKWSFFPKINVTCNNDLIKMVSELGETIVDEIDCFDLSDYERCPSDRINKDLPDFVSCKTTKKFKRIYSLCSHLSPVLYFRKCRDVLEYGCNMHEDNFNEFYCQNDQKIKISCGYKKTISKESYHKKLCDSKCDMSKEFSDSLQIDEKIGCKDGELVKGISGRYYFGIELICQNTKWNIHVDNKKVDILADEHCSKFKLKSCNSFRFFDKSFRYEIYCGNETLYVECYVTKTFGYGPLEKLLDKICKLSLNFCTINHHYHNNTVSKQYLIFKKSTKIQKYREDVFIASNNKLKINLECHTGTFVLPHGTNITKNSDIAKLCESMCLFKTSEQLNIDFIESGSTETVRCLDKKFVKIEEKYFDSVALLCHERSLINKFMHTYLPTIGCERVDVATCRHFSKDSISDYHYNCSNDNGKIIKLNFFCEDKLYEKIRNVEWKRKVLVACRSCNILNGKFVLKGRAGSTKKYVKEGTHDVECKNSMKDWLAKEEFLYPNLTIKCSNSHLAHHNFFCERVDTGCNISKVISGGQIISSGPKDGTILRNRIGIFVVCPNKRKLHILCKRSKIFYKLAERIQIYKSYEEKTKICDFNSGDKRPDNVKIPSLYLVLPIYSCLLLLVIATSAFACYKNRD</sequence>
<comment type="caution">
    <text evidence="3">The sequence shown here is derived from an EMBL/GenBank/DDBJ whole genome shotgun (WGS) entry which is preliminary data.</text>
</comment>
<keyword evidence="1" id="KW-0812">Transmembrane</keyword>
<name>A0ABV2AG36_9EUKA</name>
<keyword evidence="2" id="KW-0732">Signal</keyword>
<evidence type="ECO:0000313" key="4">
    <source>
        <dbReference type="Proteomes" id="UP001439008"/>
    </source>
</evidence>
<keyword evidence="1" id="KW-1133">Transmembrane helix</keyword>
<reference evidence="3 4" key="1">
    <citation type="journal article" date="2024" name="BMC Biol.">
        <title>Comparative genomics of Ascetosporea gives new insight into the evolutionary basis for animal parasitism in Rhizaria.</title>
        <authorList>
            <person name="Hiltunen Thoren M."/>
            <person name="Onut-Brannstrom I."/>
            <person name="Alfjorden A."/>
            <person name="Peckova H."/>
            <person name="Swords F."/>
            <person name="Hooper C."/>
            <person name="Holzer A.S."/>
            <person name="Bass D."/>
            <person name="Burki F."/>
        </authorList>
    </citation>
    <scope>NUCLEOTIDE SEQUENCE [LARGE SCALE GENOMIC DNA]</scope>
    <source>
        <strain evidence="3">20-A016</strain>
    </source>
</reference>
<proteinExistence type="predicted"/>
<protein>
    <submittedName>
        <fullName evidence="3">Uncharacterized protein</fullName>
    </submittedName>
</protein>